<name>A0A846RQ83_9MICC</name>
<keyword evidence="5" id="KW-1185">Reference proteome</keyword>
<dbReference type="InterPro" id="IPR045595">
    <property type="entry name" value="SufBD_N"/>
</dbReference>
<evidence type="ECO:0000256" key="1">
    <source>
        <dbReference type="ARBA" id="ARBA00043967"/>
    </source>
</evidence>
<dbReference type="InterPro" id="IPR055346">
    <property type="entry name" value="Fe-S_cluster_assembly_SufBD"/>
</dbReference>
<dbReference type="InterPro" id="IPR000825">
    <property type="entry name" value="SUF_FeS_clus_asmbl_SufBD_core"/>
</dbReference>
<accession>A0A846RQ83</accession>
<dbReference type="PANTHER" id="PTHR30508:SF1">
    <property type="entry name" value="UPF0051 PROTEIN ABCI8, CHLOROPLASTIC-RELATED"/>
    <property type="match status" value="1"/>
</dbReference>
<evidence type="ECO:0000259" key="3">
    <source>
        <dbReference type="Pfam" id="PF19295"/>
    </source>
</evidence>
<dbReference type="Pfam" id="PF01458">
    <property type="entry name" value="SUFBD_core"/>
    <property type="match status" value="1"/>
</dbReference>
<feature type="domain" description="SUF system FeS cluster assembly SufBD core" evidence="2">
    <location>
        <begin position="228"/>
        <end position="462"/>
    </location>
</feature>
<dbReference type="PANTHER" id="PTHR30508">
    <property type="entry name" value="FES CLUSTER ASSEMBLY PROTEIN SUF"/>
    <property type="match status" value="1"/>
</dbReference>
<gene>
    <name evidence="4" type="ORF">BJ994_001393</name>
</gene>
<comment type="similarity">
    <text evidence="1">Belongs to the iron-sulfur cluster assembly SufBD family.</text>
</comment>
<evidence type="ECO:0000313" key="4">
    <source>
        <dbReference type="EMBL" id="NJC22317.1"/>
    </source>
</evidence>
<dbReference type="NCBIfam" id="TIGR01980">
    <property type="entry name" value="sufB"/>
    <property type="match status" value="1"/>
</dbReference>
<dbReference type="InterPro" id="IPR037284">
    <property type="entry name" value="SUF_FeS_clus_asmbl_SufBD_sf"/>
</dbReference>
<protein>
    <submittedName>
        <fullName evidence="4">Fe-S cluster assembly protein SufB</fullName>
    </submittedName>
</protein>
<comment type="caution">
    <text evidence="4">The sequence shown here is derived from an EMBL/GenBank/DDBJ whole genome shotgun (WGS) entry which is preliminary data.</text>
</comment>
<dbReference type="EMBL" id="JAATJL010000001">
    <property type="protein sequence ID" value="NJC22317.1"/>
    <property type="molecule type" value="Genomic_DNA"/>
</dbReference>
<evidence type="ECO:0000259" key="2">
    <source>
        <dbReference type="Pfam" id="PF01458"/>
    </source>
</evidence>
<feature type="domain" description="SUF system FeS cluster assembly SufBD N-terminal" evidence="3">
    <location>
        <begin position="157"/>
        <end position="225"/>
    </location>
</feature>
<evidence type="ECO:0000313" key="5">
    <source>
        <dbReference type="Proteomes" id="UP000547458"/>
    </source>
</evidence>
<sequence length="491" mass="54888">MTDQTDQKALVPDTVPAGVISDILERNPELHGIGTYEYGWADKNDVGANARRGLDEDVVRDISAKKSEPEWMLDMRLKGLKYFDRKPMPAWGADLSGIDFDNIKYFVRSTEKQANSWEDLPDDIKNTYEKLGIPEAERNRLVSGVAAQYESEVVYHQINEELERQGVIFMDTDTALREHPEFFEEYFGSVIPVGDNKFASLNTAVWSGGSFVYVPPGVHVEIPLQAYFRINTENMGQFERTLIIADEGSYVHYIEGCTAPIYTSDSLHSAVVEIVVKKNARVRYTTIQNWSNNVYNLVTKRAIAHEGATMEWVDGNIGSKVTMKYPAVYLVGEHAKGETLSIAFAGEGQHQDTGSKMVHIAPNTKSSIISKSVARGGGRAAYRGLVQVREGATHSANTVRCDALLVDTISRSDTYPYVDIREDDVTMGHEATVSRVSEEQLFYLMSRGMPEDEAMAMIVRGFIEPIARELPMEYALELNRLIELQMEGAVG</sequence>
<dbReference type="SUPFAM" id="SSF101960">
    <property type="entry name" value="Stabilizer of iron transporter SufD"/>
    <property type="match status" value="1"/>
</dbReference>
<dbReference type="InterPro" id="IPR010231">
    <property type="entry name" value="SUF_FeS_clus_asmbl_SufB"/>
</dbReference>
<reference evidence="4 5" key="1">
    <citation type="submission" date="2020-03" db="EMBL/GenBank/DDBJ databases">
        <title>Sequencing the genomes of 1000 actinobacteria strains.</title>
        <authorList>
            <person name="Klenk H.-P."/>
        </authorList>
    </citation>
    <scope>NUCLEOTIDE SEQUENCE [LARGE SCALE GENOMIC DNA]</scope>
    <source>
        <strain evidence="4 5">DSM 16403</strain>
    </source>
</reference>
<organism evidence="4 5">
    <name type="scientific">Arthrobacter pigmenti</name>
    <dbReference type="NCBI Taxonomy" id="271432"/>
    <lineage>
        <taxon>Bacteria</taxon>
        <taxon>Bacillati</taxon>
        <taxon>Actinomycetota</taxon>
        <taxon>Actinomycetes</taxon>
        <taxon>Micrococcales</taxon>
        <taxon>Micrococcaceae</taxon>
        <taxon>Arthrobacter</taxon>
    </lineage>
</organism>
<dbReference type="AlphaFoldDB" id="A0A846RQ83"/>
<dbReference type="GO" id="GO:0016226">
    <property type="term" value="P:iron-sulfur cluster assembly"/>
    <property type="evidence" value="ECO:0007669"/>
    <property type="project" value="InterPro"/>
</dbReference>
<dbReference type="Pfam" id="PF19295">
    <property type="entry name" value="SufBD_N"/>
    <property type="match status" value="1"/>
</dbReference>
<proteinExistence type="inferred from homology"/>
<dbReference type="RefSeq" id="WP_167992842.1">
    <property type="nucleotide sequence ID" value="NZ_JAATJL010000001.1"/>
</dbReference>
<dbReference type="Proteomes" id="UP000547458">
    <property type="component" value="Unassembled WGS sequence"/>
</dbReference>